<proteinExistence type="predicted"/>
<evidence type="ECO:0000313" key="3">
    <source>
        <dbReference type="Proteomes" id="UP000663882"/>
    </source>
</evidence>
<accession>A0A813ZS40</accession>
<evidence type="ECO:0000313" key="2">
    <source>
        <dbReference type="EMBL" id="CAF3990072.1"/>
    </source>
</evidence>
<dbReference type="OrthoDB" id="40902at2759"/>
<organism evidence="1 3">
    <name type="scientific">Rotaria sordida</name>
    <dbReference type="NCBI Taxonomy" id="392033"/>
    <lineage>
        <taxon>Eukaryota</taxon>
        <taxon>Metazoa</taxon>
        <taxon>Spiralia</taxon>
        <taxon>Gnathifera</taxon>
        <taxon>Rotifera</taxon>
        <taxon>Eurotatoria</taxon>
        <taxon>Bdelloidea</taxon>
        <taxon>Philodinida</taxon>
        <taxon>Philodinidae</taxon>
        <taxon>Rotaria</taxon>
    </lineage>
</organism>
<gene>
    <name evidence="2" type="ORF">FNK824_LOCUS25348</name>
    <name evidence="1" type="ORF">RFH988_LOCUS9025</name>
</gene>
<evidence type="ECO:0008006" key="4">
    <source>
        <dbReference type="Google" id="ProtNLM"/>
    </source>
</evidence>
<evidence type="ECO:0000313" key="1">
    <source>
        <dbReference type="EMBL" id="CAF0901855.1"/>
    </source>
</evidence>
<dbReference type="SUPFAM" id="SSF53335">
    <property type="entry name" value="S-adenosyl-L-methionine-dependent methyltransferases"/>
    <property type="match status" value="1"/>
</dbReference>
<dbReference type="InterPro" id="IPR029063">
    <property type="entry name" value="SAM-dependent_MTases_sf"/>
</dbReference>
<reference evidence="1" key="1">
    <citation type="submission" date="2021-02" db="EMBL/GenBank/DDBJ databases">
        <authorList>
            <person name="Nowell W R."/>
        </authorList>
    </citation>
    <scope>NUCLEOTIDE SEQUENCE</scope>
</reference>
<dbReference type="Gene3D" id="3.40.50.150">
    <property type="entry name" value="Vaccinia Virus protein VP39"/>
    <property type="match status" value="1"/>
</dbReference>
<name>A0A813ZS40_9BILA</name>
<dbReference type="EMBL" id="CAJNOO010000313">
    <property type="protein sequence ID" value="CAF0901855.1"/>
    <property type="molecule type" value="Genomic_DNA"/>
</dbReference>
<comment type="caution">
    <text evidence="1">The sequence shown here is derived from an EMBL/GenBank/DDBJ whole genome shotgun (WGS) entry which is preliminary data.</text>
</comment>
<dbReference type="AlphaFoldDB" id="A0A813ZS40"/>
<protein>
    <recommendedName>
        <fullName evidence="4">Methyltransferase FkbM domain-containing protein</fullName>
    </recommendedName>
</protein>
<dbReference type="EMBL" id="CAJOBE010005927">
    <property type="protein sequence ID" value="CAF3990072.1"/>
    <property type="molecule type" value="Genomic_DNA"/>
</dbReference>
<dbReference type="Proteomes" id="UP000663882">
    <property type="component" value="Unassembled WGS sequence"/>
</dbReference>
<sequence>MRSQNTMCICLITILPWMVFLIFTYTYSQTCIDDVHQTVKRIDNVHQTVKRIDKININISSSICETSIDSYQKCYKYVTELVPYNHVILGIETVNLLRKQLKAVNQSLLNSSLYWNDDDRFKPFINLMSSRNECQILYCGANEGGTDGLEFIRKYEDCHVWFLEPVTQFYDKLIHSHSILQELKTGKHHMYNIGLSNKNDLIDITWQDIRESQALTLVGVHEKMKDIGNELKYKLILRDVAEILFEFHILSKTNNNIITGELNLLHVNCEGCEYEVIERLIKKNLIKYIRIIQFGSHRPSAIRSSISQIYCCLQQMLSTTHHLEFGIPWAWERWLRNDLTEQK</sequence>
<dbReference type="Proteomes" id="UP000663874">
    <property type="component" value="Unassembled WGS sequence"/>
</dbReference>